<dbReference type="Pfam" id="PF13521">
    <property type="entry name" value="AAA_28"/>
    <property type="match status" value="1"/>
</dbReference>
<dbReference type="InterPro" id="IPR004821">
    <property type="entry name" value="Cyt_trans-like"/>
</dbReference>
<dbReference type="Pfam" id="PF01467">
    <property type="entry name" value="CTP_transf_like"/>
    <property type="match status" value="1"/>
</dbReference>
<feature type="domain" description="Cytidyltransferase-like" evidence="1">
    <location>
        <begin position="8"/>
        <end position="151"/>
    </location>
</feature>
<dbReference type="NCBIfam" id="TIGR00125">
    <property type="entry name" value="cyt_tran_rel"/>
    <property type="match status" value="1"/>
</dbReference>
<evidence type="ECO:0000259" key="1">
    <source>
        <dbReference type="Pfam" id="PF01467"/>
    </source>
</evidence>
<dbReference type="KEGG" id="vg:26522979"/>
<dbReference type="GeneID" id="26522979"/>
<dbReference type="InterPro" id="IPR014729">
    <property type="entry name" value="Rossmann-like_a/b/a_fold"/>
</dbReference>
<dbReference type="SUPFAM" id="SSF52374">
    <property type="entry name" value="Nucleotidylyl transferase"/>
    <property type="match status" value="1"/>
</dbReference>
<keyword evidence="3" id="KW-0548">Nucleotidyltransferase</keyword>
<evidence type="ECO:0000259" key="2">
    <source>
        <dbReference type="Pfam" id="PF13521"/>
    </source>
</evidence>
<dbReference type="InterPro" id="IPR052735">
    <property type="entry name" value="NAD_biosynth-regulator"/>
</dbReference>
<evidence type="ECO:0000313" key="3">
    <source>
        <dbReference type="EMBL" id="ALM02416.1"/>
    </source>
</evidence>
<dbReference type="RefSeq" id="YP_009187636.1">
    <property type="nucleotide sequence ID" value="NC_028659.1"/>
</dbReference>
<dbReference type="SUPFAM" id="SSF52540">
    <property type="entry name" value="P-loop containing nucleoside triphosphate hydrolases"/>
    <property type="match status" value="1"/>
</dbReference>
<organism evidence="3 4">
    <name type="scientific">Klebsiella phage vB_KpnM_KB57</name>
    <dbReference type="NCBI Taxonomy" id="1719140"/>
    <lineage>
        <taxon>Viruses</taxon>
        <taxon>Duplodnaviria</taxon>
        <taxon>Heunggongvirae</taxon>
        <taxon>Uroviricota</taxon>
        <taxon>Caudoviricetes</taxon>
        <taxon>Vequintavirinae</taxon>
        <taxon>Mydovirus</taxon>
        <taxon>Mydovirus KB57</taxon>
    </lineage>
</organism>
<dbReference type="GO" id="GO:0016779">
    <property type="term" value="F:nucleotidyltransferase activity"/>
    <property type="evidence" value="ECO:0007669"/>
    <property type="project" value="UniProtKB-KW"/>
</dbReference>
<name>A0A0S1S160_9CAUD</name>
<feature type="domain" description="NadR/Ttd14 AAA" evidence="2">
    <location>
        <begin position="171"/>
        <end position="340"/>
    </location>
</feature>
<dbReference type="OrthoDB" id="5163at10239"/>
<dbReference type="Proteomes" id="UP000203990">
    <property type="component" value="Segment"/>
</dbReference>
<dbReference type="InterPro" id="IPR027417">
    <property type="entry name" value="P-loop_NTPase"/>
</dbReference>
<evidence type="ECO:0000313" key="4">
    <source>
        <dbReference type="Proteomes" id="UP000203990"/>
    </source>
</evidence>
<dbReference type="Gene3D" id="3.40.50.620">
    <property type="entry name" value="HUPs"/>
    <property type="match status" value="1"/>
</dbReference>
<proteinExistence type="predicted"/>
<dbReference type="InterPro" id="IPR038727">
    <property type="entry name" value="NadR/Ttd14_AAA_dom"/>
</dbReference>
<dbReference type="Gene3D" id="3.40.50.300">
    <property type="entry name" value="P-loop containing nucleotide triphosphate hydrolases"/>
    <property type="match status" value="1"/>
</dbReference>
<keyword evidence="3" id="KW-0808">Transferase</keyword>
<accession>A0A0S1S160</accession>
<dbReference type="PANTHER" id="PTHR37512">
    <property type="entry name" value="TRIFUNCTIONAL NAD BIOSYNTHESIS/REGULATOR PROTEIN NADR"/>
    <property type="match status" value="1"/>
</dbReference>
<reference evidence="3 4" key="1">
    <citation type="submission" date="2015-10" db="EMBL/GenBank/DDBJ databases">
        <title>Complete genome sequence of Klebsiella pneumoniae bacteriophage vB_KpnM_KB57.</title>
        <authorList>
            <person name="Volozhantsev N.V."/>
            <person name="Popova A.V."/>
            <person name="Krasilnikova V.M."/>
            <person name="Bogun A.G."/>
        </authorList>
    </citation>
    <scope>NUCLEOTIDE SEQUENCE [LARGE SCALE GENOMIC DNA]</scope>
</reference>
<sequence>MTITRGLIFGKFAPLTNGHIEFIRQAASQVSALYLFLSYDQKFVDAQPEWIRPKLGLADRYRDLLDVIADEGLDNVKVDYVDESNIPGYPEGSAAYAKLIREKQPFVKYDFAFSSEPEYESYFSEFFPEAKHVVIDAERKAVPISATMIRNDPYNNFYNLAWPARKRFMKKVAIIGVESTGKTTLTQHLAHTFGAGWIPEIGRLICEREYHSSELAMSRGDYLRIAMEHRLKEMELAGWGGCGVMFSDTTNLITHFSGICADKIDYSDLLFRTLSREESYNFYDLFLFLTPEVPWVADPLRLQDTPEKRKETHSLLDTMIRTSYDTSKVVVISGSDYKERTQKAEEAVRKLLNIKGEQNGVS</sequence>
<keyword evidence="4" id="KW-1185">Reference proteome</keyword>
<gene>
    <name evidence="3" type="ORF">KB57_023</name>
</gene>
<dbReference type="EMBL" id="KT934943">
    <property type="protein sequence ID" value="ALM02416.1"/>
    <property type="molecule type" value="Genomic_DNA"/>
</dbReference>
<dbReference type="PANTHER" id="PTHR37512:SF1">
    <property type="entry name" value="NADR_TTD14 AAA DOMAIN-CONTAINING PROTEIN"/>
    <property type="match status" value="1"/>
</dbReference>
<protein>
    <submittedName>
        <fullName evidence="3">Putative nicotinamide-nucleotide adenylyltransferase</fullName>
    </submittedName>
</protein>